<name>A0A3S3N7V3_9MAGN</name>
<dbReference type="PANTHER" id="PTHR43625:SF40">
    <property type="entry name" value="ALDO-KETO REDUCTASE YAKC [NADP(+)]"/>
    <property type="match status" value="1"/>
</dbReference>
<dbReference type="AlphaFoldDB" id="A0A3S3N7V3"/>
<protein>
    <submittedName>
        <fullName evidence="4">Aldo/keto reductase</fullName>
    </submittedName>
</protein>
<keyword evidence="2" id="KW-0560">Oxidoreductase</keyword>
<evidence type="ECO:0000259" key="3">
    <source>
        <dbReference type="Pfam" id="PF00248"/>
    </source>
</evidence>
<sequence length="660" mass="72513">MGELKKLVEEGKINYIGLSEASASIIRRAHFIHPITAVQLEWSLWARDVEEDIIPTCRELGIGIVAYSPLGRGFLSSGPKIVDALSNNDFRKDAPLPNLHWLGFTTKANDVCPIPGTSKIENLNQNIGALSVKLTQEEMAELESFTSTYMGELKKLVEEGRIKYIGLFEASTSTIRRAHAVHPITAVQELGIGIVAYSLLGRGFVSLGPKIVDSFSNDDYRKLLPRFQPDNLGHNASIFERVTEMATRKGCTPSQLALAWVHHQGNDVCPIPGTTKIENLNPNIGALSVKLTPVEMAELEFLASAGAVKGERYGSDMATWRESETPSLSSWKGMASVGRMKLGSQGLKVSAQGLGCMGMSSAYGPPKSEPDMISLILHAHQTGITFFDTADLYGPFTNELLLGKALKGIRKDVELATKVGIRLADGKREVHGDPAYVRAACEASLKRFDVDCIDLFYQIRVDTRVPIEITMSVHELLLSCIVLLLLFCLLMGELKKLVEEGKIKYIGLSEASASIIRRAYAIHPITAVQLEWSLWARDVEEDIVPTCSHSLDFNLRILEHNASIFECVMEMATRKGCTPSQLALAWVHHQGNDVCPIPGTTKIENLNQNIGALSVKLSQEEMAELESFTSTYVAKGERYGSGISTWRESETPDPSSWKGI</sequence>
<dbReference type="InterPro" id="IPR023210">
    <property type="entry name" value="NADP_OxRdtase_dom"/>
</dbReference>
<dbReference type="GO" id="GO:0005737">
    <property type="term" value="C:cytoplasm"/>
    <property type="evidence" value="ECO:0007669"/>
    <property type="project" value="TreeGrafter"/>
</dbReference>
<evidence type="ECO:0000313" key="5">
    <source>
        <dbReference type="Proteomes" id="UP000283530"/>
    </source>
</evidence>
<dbReference type="Pfam" id="PF00248">
    <property type="entry name" value="Aldo_ket_red"/>
    <property type="match status" value="4"/>
</dbReference>
<accession>A0A3S3N7V3</accession>
<feature type="domain" description="NADP-dependent oxidoreductase" evidence="3">
    <location>
        <begin position="186"/>
        <end position="300"/>
    </location>
</feature>
<dbReference type="EMBL" id="QPKB01000001">
    <property type="protein sequence ID" value="RWR74344.1"/>
    <property type="molecule type" value="Genomic_DNA"/>
</dbReference>
<dbReference type="PANTHER" id="PTHR43625">
    <property type="entry name" value="AFLATOXIN B1 ALDEHYDE REDUCTASE"/>
    <property type="match status" value="1"/>
</dbReference>
<dbReference type="STRING" id="337451.A0A3S3N7V3"/>
<evidence type="ECO:0000256" key="2">
    <source>
        <dbReference type="ARBA" id="ARBA00023002"/>
    </source>
</evidence>
<evidence type="ECO:0000313" key="4">
    <source>
        <dbReference type="EMBL" id="RWR74344.1"/>
    </source>
</evidence>
<comment type="caution">
    <text evidence="4">The sequence shown here is derived from an EMBL/GenBank/DDBJ whole genome shotgun (WGS) entry which is preliminary data.</text>
</comment>
<reference evidence="4 5" key="1">
    <citation type="journal article" date="2019" name="Nat. Plants">
        <title>Stout camphor tree genome fills gaps in understanding of flowering plant genome evolution.</title>
        <authorList>
            <person name="Chaw S.M."/>
            <person name="Liu Y.C."/>
            <person name="Wu Y.W."/>
            <person name="Wang H.Y."/>
            <person name="Lin C.I."/>
            <person name="Wu C.S."/>
            <person name="Ke H.M."/>
            <person name="Chang L.Y."/>
            <person name="Hsu C.Y."/>
            <person name="Yang H.T."/>
            <person name="Sudianto E."/>
            <person name="Hsu M.H."/>
            <person name="Wu K.P."/>
            <person name="Wang L.N."/>
            <person name="Leebens-Mack J.H."/>
            <person name="Tsai I.J."/>
        </authorList>
    </citation>
    <scope>NUCLEOTIDE SEQUENCE [LARGE SCALE GENOMIC DNA]</scope>
    <source>
        <strain evidence="5">cv. Chaw 1501</strain>
        <tissue evidence="4">Young leaves</tissue>
    </source>
</reference>
<dbReference type="SUPFAM" id="SSF51430">
    <property type="entry name" value="NAD(P)-linked oxidoreductase"/>
    <property type="match status" value="3"/>
</dbReference>
<feature type="domain" description="NADP-dependent oxidoreductase" evidence="3">
    <location>
        <begin position="1"/>
        <end position="145"/>
    </location>
</feature>
<dbReference type="Gene3D" id="3.20.20.100">
    <property type="entry name" value="NADP-dependent oxidoreductase domain"/>
    <property type="match status" value="3"/>
</dbReference>
<dbReference type="InterPro" id="IPR036812">
    <property type="entry name" value="NAD(P)_OxRdtase_dom_sf"/>
</dbReference>
<dbReference type="OrthoDB" id="37537at2759"/>
<proteinExistence type="predicted"/>
<gene>
    <name evidence="4" type="ORF">CKAN_00267100</name>
</gene>
<dbReference type="InterPro" id="IPR050791">
    <property type="entry name" value="Aldo-Keto_reductase"/>
</dbReference>
<evidence type="ECO:0000256" key="1">
    <source>
        <dbReference type="ARBA" id="ARBA00022857"/>
    </source>
</evidence>
<keyword evidence="5" id="KW-1185">Reference proteome</keyword>
<organism evidence="4 5">
    <name type="scientific">Cinnamomum micranthum f. kanehirae</name>
    <dbReference type="NCBI Taxonomy" id="337451"/>
    <lineage>
        <taxon>Eukaryota</taxon>
        <taxon>Viridiplantae</taxon>
        <taxon>Streptophyta</taxon>
        <taxon>Embryophyta</taxon>
        <taxon>Tracheophyta</taxon>
        <taxon>Spermatophyta</taxon>
        <taxon>Magnoliopsida</taxon>
        <taxon>Magnoliidae</taxon>
        <taxon>Laurales</taxon>
        <taxon>Lauraceae</taxon>
        <taxon>Cinnamomum</taxon>
    </lineage>
</organism>
<dbReference type="Proteomes" id="UP000283530">
    <property type="component" value="Unassembled WGS sequence"/>
</dbReference>
<feature type="domain" description="NADP-dependent oxidoreductase" evidence="3">
    <location>
        <begin position="561"/>
        <end position="628"/>
    </location>
</feature>
<dbReference type="GO" id="GO:0016491">
    <property type="term" value="F:oxidoreductase activity"/>
    <property type="evidence" value="ECO:0007669"/>
    <property type="project" value="UniProtKB-KW"/>
</dbReference>
<feature type="domain" description="NADP-dependent oxidoreductase" evidence="3">
    <location>
        <begin position="354"/>
        <end position="549"/>
    </location>
</feature>
<keyword evidence="1" id="KW-0521">NADP</keyword>